<evidence type="ECO:0000313" key="6">
    <source>
        <dbReference type="EMBL" id="SEI99290.1"/>
    </source>
</evidence>
<dbReference type="SUPFAM" id="SSF54001">
    <property type="entry name" value="Cysteine proteinases"/>
    <property type="match status" value="1"/>
</dbReference>
<feature type="active site" evidence="5">
    <location>
        <position position="385"/>
    </location>
</feature>
<keyword evidence="4" id="KW-0031">Aminopeptidase</keyword>
<proteinExistence type="inferred from homology"/>
<reference evidence="7" key="1">
    <citation type="submission" date="2016-10" db="EMBL/GenBank/DDBJ databases">
        <authorList>
            <person name="Varghese N."/>
            <person name="Submissions S."/>
        </authorList>
    </citation>
    <scope>NUCLEOTIDE SEQUENCE [LARGE SCALE GENOMIC DNA]</scope>
    <source>
        <strain evidence="7">DSM 25751</strain>
    </source>
</reference>
<dbReference type="PROSITE" id="PS00139">
    <property type="entry name" value="THIOL_PROTEASE_CYS"/>
    <property type="match status" value="1"/>
</dbReference>
<comment type="similarity">
    <text evidence="4">Belongs to the peptidase C1 family.</text>
</comment>
<dbReference type="InterPro" id="IPR004134">
    <property type="entry name" value="Peptidase_C1B"/>
</dbReference>
<dbReference type="EMBL" id="FNYW01000044">
    <property type="protein sequence ID" value="SEI99290.1"/>
    <property type="molecule type" value="Genomic_DNA"/>
</dbReference>
<keyword evidence="2 4" id="KW-0378">Hydrolase</keyword>
<organism evidence="6 7">
    <name type="scientific">Alkalibacterium gilvum</name>
    <dbReference type="NCBI Taxonomy" id="1130080"/>
    <lineage>
        <taxon>Bacteria</taxon>
        <taxon>Bacillati</taxon>
        <taxon>Bacillota</taxon>
        <taxon>Bacilli</taxon>
        <taxon>Lactobacillales</taxon>
        <taxon>Carnobacteriaceae</taxon>
        <taxon>Alkalibacterium</taxon>
    </lineage>
</organism>
<dbReference type="InterPro" id="IPR000169">
    <property type="entry name" value="Pept_cys_AS"/>
</dbReference>
<keyword evidence="3 4" id="KW-0788">Thiol protease</keyword>
<dbReference type="Pfam" id="PF03051">
    <property type="entry name" value="Peptidase_C1_2"/>
    <property type="match status" value="1"/>
</dbReference>
<dbReference type="InterPro" id="IPR038765">
    <property type="entry name" value="Papain-like_cys_pep_sf"/>
</dbReference>
<gene>
    <name evidence="6" type="ORF">SAMN04488113_14411</name>
</gene>
<feature type="active site" evidence="5">
    <location>
        <position position="363"/>
    </location>
</feature>
<dbReference type="GO" id="GO:0006508">
    <property type="term" value="P:proteolysis"/>
    <property type="evidence" value="ECO:0007669"/>
    <property type="project" value="UniProtKB-KW"/>
</dbReference>
<evidence type="ECO:0000256" key="2">
    <source>
        <dbReference type="ARBA" id="ARBA00022801"/>
    </source>
</evidence>
<dbReference type="Gene3D" id="3.90.70.10">
    <property type="entry name" value="Cysteine proteinases"/>
    <property type="match status" value="1"/>
</dbReference>
<dbReference type="Proteomes" id="UP000198564">
    <property type="component" value="Unassembled WGS sequence"/>
</dbReference>
<name>A0A1H6VF66_9LACT</name>
<sequence length="446" mass="51289">MMKITKESLDQFKDKYNGDETNRAVQNAIAKVGINKSSLDNNVTRRHNFVFSDETKKGAITNQKSSGRCWMFAALNAARVDTMEKLNVETFEFSQNYTLFWDKLEKSNYFLDSIIETVDEPLNSRLVQYLLMDPVQDGGQWDMFSGILKKYGAVPKAAMPETYHSSNTNELNQLLTAKLRDFAAKIRGSYKEGKTTNQLIEQKEAYLYFVYSLLVKTLGEIPETFTYEYRDKDKEFHRISEITPREFFKKYVAWDLEERVSLINAPTEDKPFGKAYTVKYLGTIKEAQPVKYVNAPIDALKNAAVQSIKEGEPVWFGCDVGKMLDRESGIMDDRTYDYEATLGESVELTKAQRLDYGESLLTHAMVLVGVDLDEKGNPIKWKVENSWGDKSGDKGIYSMSDKWFDEYTYQVAVKRTFIETKWLKSLEEPVIELEPWDPMGALARLK</sequence>
<dbReference type="PANTHER" id="PTHR10363:SF2">
    <property type="entry name" value="BLEOMYCIN HYDROLASE"/>
    <property type="match status" value="1"/>
</dbReference>
<dbReference type="PIRSF" id="PIRSF005700">
    <property type="entry name" value="PepC"/>
    <property type="match status" value="1"/>
</dbReference>
<dbReference type="AlphaFoldDB" id="A0A1H6VF66"/>
<feature type="active site" evidence="5">
    <location>
        <position position="69"/>
    </location>
</feature>
<dbReference type="PANTHER" id="PTHR10363">
    <property type="entry name" value="BLEOMYCIN HYDROLASE"/>
    <property type="match status" value="1"/>
</dbReference>
<dbReference type="RefSeq" id="WP_336622030.1">
    <property type="nucleotide sequence ID" value="NZ_FNYW01000044.1"/>
</dbReference>
<dbReference type="InterPro" id="IPR025660">
    <property type="entry name" value="Pept_his_AS"/>
</dbReference>
<evidence type="ECO:0000256" key="5">
    <source>
        <dbReference type="PIRSR" id="PIRSR005700-1"/>
    </source>
</evidence>
<evidence type="ECO:0000256" key="1">
    <source>
        <dbReference type="ARBA" id="ARBA00022670"/>
    </source>
</evidence>
<evidence type="ECO:0000256" key="4">
    <source>
        <dbReference type="PIRNR" id="PIRNR005700"/>
    </source>
</evidence>
<dbReference type="GO" id="GO:0005737">
    <property type="term" value="C:cytoplasm"/>
    <property type="evidence" value="ECO:0007669"/>
    <property type="project" value="TreeGrafter"/>
</dbReference>
<dbReference type="CDD" id="cd00585">
    <property type="entry name" value="Peptidase_C1B"/>
    <property type="match status" value="1"/>
</dbReference>
<evidence type="ECO:0000256" key="3">
    <source>
        <dbReference type="ARBA" id="ARBA00022807"/>
    </source>
</evidence>
<protein>
    <recommendedName>
        <fullName evidence="4">Aminopeptidase</fullName>
    </recommendedName>
</protein>
<evidence type="ECO:0000313" key="7">
    <source>
        <dbReference type="Proteomes" id="UP000198564"/>
    </source>
</evidence>
<keyword evidence="7" id="KW-1185">Reference proteome</keyword>
<dbReference type="GO" id="GO:0043418">
    <property type="term" value="P:homocysteine catabolic process"/>
    <property type="evidence" value="ECO:0007669"/>
    <property type="project" value="TreeGrafter"/>
</dbReference>
<dbReference type="GO" id="GO:0009636">
    <property type="term" value="P:response to toxic substance"/>
    <property type="evidence" value="ECO:0007669"/>
    <property type="project" value="TreeGrafter"/>
</dbReference>
<dbReference type="PROSITE" id="PS00639">
    <property type="entry name" value="THIOL_PROTEASE_HIS"/>
    <property type="match status" value="1"/>
</dbReference>
<keyword evidence="1 4" id="KW-0645">Protease</keyword>
<accession>A0A1H6VF66</accession>
<dbReference type="GO" id="GO:0070005">
    <property type="term" value="F:cysteine-type aminopeptidase activity"/>
    <property type="evidence" value="ECO:0007669"/>
    <property type="project" value="InterPro"/>
</dbReference>